<gene>
    <name evidence="15" type="ORF">RDB_LOCUS60278</name>
</gene>
<protein>
    <recommendedName>
        <fullName evidence="12">Vacuolar calcium ion transporter</fullName>
    </recommendedName>
</protein>
<feature type="transmembrane region" description="Helical" evidence="12">
    <location>
        <begin position="338"/>
        <end position="364"/>
    </location>
</feature>
<evidence type="ECO:0000256" key="10">
    <source>
        <dbReference type="ARBA" id="ARBA00023065"/>
    </source>
</evidence>
<keyword evidence="7" id="KW-0479">Metal-binding</keyword>
<dbReference type="Pfam" id="PF01699">
    <property type="entry name" value="Na_Ca_ex"/>
    <property type="match status" value="2"/>
</dbReference>
<dbReference type="GO" id="GO:0019752">
    <property type="term" value="P:carboxylic acid metabolic process"/>
    <property type="evidence" value="ECO:0007669"/>
    <property type="project" value="UniProtKB-ARBA"/>
</dbReference>
<organism evidence="15 16">
    <name type="scientific">Rhizoctonia solani</name>
    <dbReference type="NCBI Taxonomy" id="456999"/>
    <lineage>
        <taxon>Eukaryota</taxon>
        <taxon>Fungi</taxon>
        <taxon>Dikarya</taxon>
        <taxon>Basidiomycota</taxon>
        <taxon>Agaricomycotina</taxon>
        <taxon>Agaricomycetes</taxon>
        <taxon>Cantharellales</taxon>
        <taxon>Ceratobasidiaceae</taxon>
        <taxon>Rhizoctonia</taxon>
    </lineage>
</organism>
<evidence type="ECO:0000256" key="4">
    <source>
        <dbReference type="ARBA" id="ARBA00022448"/>
    </source>
</evidence>
<evidence type="ECO:0000256" key="11">
    <source>
        <dbReference type="ARBA" id="ARBA00023136"/>
    </source>
</evidence>
<keyword evidence="12" id="KW-0926">Vacuole</keyword>
<evidence type="ECO:0000256" key="9">
    <source>
        <dbReference type="ARBA" id="ARBA00022989"/>
    </source>
</evidence>
<name>A0A8H2XPL2_9AGAM</name>
<dbReference type="Proteomes" id="UP000663841">
    <property type="component" value="Unassembled WGS sequence"/>
</dbReference>
<keyword evidence="9 12" id="KW-1133">Transmembrane helix</keyword>
<dbReference type="InterPro" id="IPR004713">
    <property type="entry name" value="CaH_exchang"/>
</dbReference>
<evidence type="ECO:0000313" key="16">
    <source>
        <dbReference type="Proteomes" id="UP000663841"/>
    </source>
</evidence>
<keyword evidence="8 12" id="KW-0106">Calcium</keyword>
<sequence length="632" mass="68565">MTAETQRLLPNGNGHDRERSFVQKVKEVFIAEGEPGWIESSRFIMLGSWFNILLVFIPLALTAEKLEWDAGLRFAFSFIGIIPLARLLGEATEQLSMRLGQTLGGLLNASFGNAVEIIVGVAALTQGELRIVQTSMLGSVLSNLLLVLGMSFMAGGFCFHEQNFQVTAAQTGSSLMTLACITLVIPAAYHSSQQHPSKPPVPNAVSALMETDAPGGNDLSHAGLLLISRGTAVILLIVYVSYLFFQLKTHADLFVAAESEDEEPEVPKMSVISGAAWLLGITVITSFTADVLVGSIEETAEKYHIPKGFIGLILLPLVANAAEHVTSVWMAMKGKLELTIGISVGSSIQIAAFVVPLLVIISWIMGKELTLYFADFETVALFVSVILVNLLIMDGKSNYMEGLMCCALYIVIAIAFWIVAIGRNYLEHIKELGNTVPPEPFFFLKPTTSYLTGNKFEVPKGVLVHHEVELGVVIGKTGRDISEAQADSYVAGYTLSIDMTARNMQEAVKKKGLPWTAAKGFDTFTPTSPFIPREKIANPYNLNLWLKINGEFKQNGHTKDMMNRIPRLIQHVSSIMTLEEGDLILTGTPHGVGPVKVGDKITAGLAIPDKPGLLASLELEAVARDGGYAFKE</sequence>
<dbReference type="PANTHER" id="PTHR31503:SF22">
    <property type="entry name" value="VACUOLAR CALCIUM ION TRANSPORTER"/>
    <property type="match status" value="1"/>
</dbReference>
<feature type="transmembrane region" description="Helical" evidence="12">
    <location>
        <begin position="275"/>
        <end position="296"/>
    </location>
</feature>
<dbReference type="GO" id="GO:0046872">
    <property type="term" value="F:metal ion binding"/>
    <property type="evidence" value="ECO:0007669"/>
    <property type="project" value="UniProtKB-KW"/>
</dbReference>
<dbReference type="Gene3D" id="1.20.1420.30">
    <property type="entry name" value="NCX, central ion-binding region"/>
    <property type="match status" value="1"/>
</dbReference>
<feature type="transmembrane region" description="Helical" evidence="12">
    <location>
        <begin position="101"/>
        <end position="124"/>
    </location>
</feature>
<dbReference type="Pfam" id="PF01557">
    <property type="entry name" value="FAA_hydrolase"/>
    <property type="match status" value="1"/>
</dbReference>
<feature type="domain" description="Sodium/calcium exchanger membrane region" evidence="14">
    <location>
        <begin position="275"/>
        <end position="417"/>
    </location>
</feature>
<feature type="transmembrane region" description="Helical" evidence="12">
    <location>
        <begin position="399"/>
        <end position="420"/>
    </location>
</feature>
<feature type="domain" description="Fumarylacetoacetase-like C-terminal" evidence="13">
    <location>
        <begin position="418"/>
        <end position="605"/>
    </location>
</feature>
<dbReference type="PANTHER" id="PTHR31503">
    <property type="entry name" value="VACUOLAR CALCIUM ION TRANSPORTER"/>
    <property type="match status" value="1"/>
</dbReference>
<keyword evidence="4 12" id="KW-0813">Transport</keyword>
<evidence type="ECO:0000256" key="2">
    <source>
        <dbReference type="ARBA" id="ARBA00008170"/>
    </source>
</evidence>
<dbReference type="SUPFAM" id="SSF56529">
    <property type="entry name" value="FAH"/>
    <property type="match status" value="1"/>
</dbReference>
<evidence type="ECO:0000256" key="5">
    <source>
        <dbReference type="ARBA" id="ARBA00022568"/>
    </source>
</evidence>
<comment type="similarity">
    <text evidence="3">Belongs to the FAH family.</text>
</comment>
<dbReference type="GO" id="GO:0006874">
    <property type="term" value="P:intracellular calcium ion homeostasis"/>
    <property type="evidence" value="ECO:0007669"/>
    <property type="project" value="TreeGrafter"/>
</dbReference>
<dbReference type="NCBIfam" id="TIGR00378">
    <property type="entry name" value="cax"/>
    <property type="match status" value="1"/>
</dbReference>
<evidence type="ECO:0000256" key="7">
    <source>
        <dbReference type="ARBA" id="ARBA00022723"/>
    </source>
</evidence>
<feature type="transmembrane region" description="Helical" evidence="12">
    <location>
        <begin position="224"/>
        <end position="245"/>
    </location>
</feature>
<feature type="transmembrane region" description="Helical" evidence="12">
    <location>
        <begin position="169"/>
        <end position="189"/>
    </location>
</feature>
<dbReference type="GO" id="GO:0000329">
    <property type="term" value="C:fungal-type vacuole membrane"/>
    <property type="evidence" value="ECO:0007669"/>
    <property type="project" value="TreeGrafter"/>
</dbReference>
<dbReference type="InterPro" id="IPR004837">
    <property type="entry name" value="NaCa_Exmemb"/>
</dbReference>
<feature type="domain" description="Sodium/calcium exchanger membrane region" evidence="14">
    <location>
        <begin position="73"/>
        <end position="247"/>
    </location>
</feature>
<evidence type="ECO:0000259" key="14">
    <source>
        <dbReference type="Pfam" id="PF01699"/>
    </source>
</evidence>
<dbReference type="InterPro" id="IPR004798">
    <property type="entry name" value="CAX-like"/>
</dbReference>
<dbReference type="Gene3D" id="3.90.850.10">
    <property type="entry name" value="Fumarylacetoacetase-like, C-terminal domain"/>
    <property type="match status" value="1"/>
</dbReference>
<keyword evidence="10 12" id="KW-0406">Ion transport</keyword>
<dbReference type="EMBL" id="CAJMWW010000082">
    <property type="protein sequence ID" value="CAE6428255.1"/>
    <property type="molecule type" value="Genomic_DNA"/>
</dbReference>
<evidence type="ECO:0000313" key="15">
    <source>
        <dbReference type="EMBL" id="CAE6428255.1"/>
    </source>
</evidence>
<feature type="transmembrane region" description="Helical" evidence="12">
    <location>
        <begin position="136"/>
        <end position="157"/>
    </location>
</feature>
<comment type="caution">
    <text evidence="15">The sequence shown here is derived from an EMBL/GenBank/DDBJ whole genome shotgun (WGS) entry which is preliminary data.</text>
</comment>
<proteinExistence type="inferred from homology"/>
<evidence type="ECO:0000256" key="3">
    <source>
        <dbReference type="ARBA" id="ARBA00010211"/>
    </source>
</evidence>
<dbReference type="InterPro" id="IPR011234">
    <property type="entry name" value="Fumarylacetoacetase-like_C"/>
</dbReference>
<feature type="transmembrane region" description="Helical" evidence="12">
    <location>
        <begin position="371"/>
        <end position="393"/>
    </location>
</feature>
<keyword evidence="12" id="KW-0050">Antiport</keyword>
<dbReference type="InterPro" id="IPR044880">
    <property type="entry name" value="NCX_ion-bd_dom_sf"/>
</dbReference>
<dbReference type="AlphaFoldDB" id="A0A8H2XPL2"/>
<dbReference type="GO" id="GO:0015369">
    <property type="term" value="F:calcium:proton antiporter activity"/>
    <property type="evidence" value="ECO:0007669"/>
    <property type="project" value="UniProtKB-UniRule"/>
</dbReference>
<keyword evidence="11 12" id="KW-0472">Membrane</keyword>
<dbReference type="NCBIfam" id="TIGR00846">
    <property type="entry name" value="caca2"/>
    <property type="match status" value="1"/>
</dbReference>
<comment type="similarity">
    <text evidence="2 12">Belongs to the Ca(2+):cation antiporter (CaCA) (TC 2.A.19) family.</text>
</comment>
<keyword evidence="6 12" id="KW-0812">Transmembrane</keyword>
<feature type="transmembrane region" description="Helical" evidence="12">
    <location>
        <begin position="70"/>
        <end position="89"/>
    </location>
</feature>
<evidence type="ECO:0000256" key="12">
    <source>
        <dbReference type="RuleBase" id="RU365028"/>
    </source>
</evidence>
<keyword evidence="5 12" id="KW-0109">Calcium transport</keyword>
<evidence type="ECO:0000256" key="8">
    <source>
        <dbReference type="ARBA" id="ARBA00022837"/>
    </source>
</evidence>
<evidence type="ECO:0000256" key="1">
    <source>
        <dbReference type="ARBA" id="ARBA00004127"/>
    </source>
</evidence>
<dbReference type="InterPro" id="IPR036663">
    <property type="entry name" value="Fumarylacetoacetase_C_sf"/>
</dbReference>
<dbReference type="GO" id="GO:0012505">
    <property type="term" value="C:endomembrane system"/>
    <property type="evidence" value="ECO:0007669"/>
    <property type="project" value="UniProtKB-SubCell"/>
</dbReference>
<feature type="transmembrane region" description="Helical" evidence="12">
    <location>
        <begin position="308"/>
        <end position="332"/>
    </location>
</feature>
<evidence type="ECO:0000259" key="13">
    <source>
        <dbReference type="Pfam" id="PF01557"/>
    </source>
</evidence>
<evidence type="ECO:0000256" key="6">
    <source>
        <dbReference type="ARBA" id="ARBA00022692"/>
    </source>
</evidence>
<accession>A0A8H2XPL2</accession>
<dbReference type="GO" id="GO:0003824">
    <property type="term" value="F:catalytic activity"/>
    <property type="evidence" value="ECO:0007669"/>
    <property type="project" value="InterPro"/>
</dbReference>
<reference evidence="15" key="1">
    <citation type="submission" date="2021-01" db="EMBL/GenBank/DDBJ databases">
        <authorList>
            <person name="Kaushik A."/>
        </authorList>
    </citation>
    <scope>NUCLEOTIDE SEQUENCE</scope>
    <source>
        <strain evidence="15">AG3-T5</strain>
    </source>
</reference>
<dbReference type="FunFam" id="3.90.850.10:FF:000003">
    <property type="entry name" value="Fumarylacetoacetate hydrolase domain-containing 1"/>
    <property type="match status" value="1"/>
</dbReference>
<comment type="function">
    <text evidence="12">Has a role in promoting intracellular calcium ion sequestration via the exchange of calcium ions for hydrogen ions across the vacuolar membrane. Involved also in manganese ion homeostasis via its uptake into the vacuole.</text>
</comment>
<comment type="subcellular location">
    <subcellularLocation>
        <location evidence="1">Endomembrane system</location>
        <topology evidence="1">Multi-pass membrane protein</topology>
    </subcellularLocation>
    <subcellularLocation>
        <location evidence="12">Vacuole membrane</location>
    </subcellularLocation>
</comment>
<feature type="transmembrane region" description="Helical" evidence="12">
    <location>
        <begin position="43"/>
        <end position="63"/>
    </location>
</feature>